<dbReference type="Proteomes" id="UP000184363">
    <property type="component" value="Unassembled WGS sequence"/>
</dbReference>
<feature type="region of interest" description="Disordered" evidence="1">
    <location>
        <begin position="73"/>
        <end position="135"/>
    </location>
</feature>
<reference evidence="2 3" key="1">
    <citation type="submission" date="2016-11" db="EMBL/GenBank/DDBJ databases">
        <authorList>
            <person name="Jaros S."/>
            <person name="Januszkiewicz K."/>
            <person name="Wedrychowicz H."/>
        </authorList>
    </citation>
    <scope>NUCLEOTIDE SEQUENCE [LARGE SCALE GENOMIC DNA]</scope>
    <source>
        <strain evidence="2 3">DSM 43832</strain>
    </source>
</reference>
<proteinExistence type="predicted"/>
<evidence type="ECO:0000313" key="3">
    <source>
        <dbReference type="Proteomes" id="UP000184363"/>
    </source>
</evidence>
<dbReference type="EMBL" id="FRAP01000002">
    <property type="protein sequence ID" value="SHK04833.1"/>
    <property type="molecule type" value="Genomic_DNA"/>
</dbReference>
<gene>
    <name evidence="2" type="ORF">SAMN05443637_102141</name>
</gene>
<sequence>MRARRRPAVGLPAGARFAGAAAVLKAANETVPGDAVSGIGAFAAVPSPRSPDSPAPAAPDSAALIVRSPDRPAGARFVVPGRHATREAPARRGWPFPSVRPHGGRIRPPDPPPAPAVLPGLGARGAGRLGRVAPA</sequence>
<accession>A0A1M6PA65</accession>
<dbReference type="STRING" id="1848.SAMN05443637_102141"/>
<protein>
    <submittedName>
        <fullName evidence="2">Uncharacterized protein</fullName>
    </submittedName>
</protein>
<evidence type="ECO:0000313" key="2">
    <source>
        <dbReference type="EMBL" id="SHK04833.1"/>
    </source>
</evidence>
<organism evidence="2 3">
    <name type="scientific">Pseudonocardia thermophila</name>
    <dbReference type="NCBI Taxonomy" id="1848"/>
    <lineage>
        <taxon>Bacteria</taxon>
        <taxon>Bacillati</taxon>
        <taxon>Actinomycetota</taxon>
        <taxon>Actinomycetes</taxon>
        <taxon>Pseudonocardiales</taxon>
        <taxon>Pseudonocardiaceae</taxon>
        <taxon>Pseudonocardia</taxon>
    </lineage>
</organism>
<evidence type="ECO:0000256" key="1">
    <source>
        <dbReference type="SAM" id="MobiDB-lite"/>
    </source>
</evidence>
<keyword evidence="3" id="KW-1185">Reference proteome</keyword>
<dbReference type="AlphaFoldDB" id="A0A1M6PA65"/>
<name>A0A1M6PA65_PSETH</name>